<accession>A0A0D2JQW0</accession>
<dbReference type="STRING" id="145388.A0A0D2JQW0"/>
<dbReference type="Pfam" id="PF14643">
    <property type="entry name" value="DUF4455"/>
    <property type="match status" value="1"/>
</dbReference>
<organism evidence="2 3">
    <name type="scientific">Monoraphidium neglectum</name>
    <dbReference type="NCBI Taxonomy" id="145388"/>
    <lineage>
        <taxon>Eukaryota</taxon>
        <taxon>Viridiplantae</taxon>
        <taxon>Chlorophyta</taxon>
        <taxon>core chlorophytes</taxon>
        <taxon>Chlorophyceae</taxon>
        <taxon>CS clade</taxon>
        <taxon>Sphaeropleales</taxon>
        <taxon>Selenastraceae</taxon>
        <taxon>Monoraphidium</taxon>
    </lineage>
</organism>
<protein>
    <submittedName>
        <fullName evidence="2">Flagellar associated protein</fullName>
    </submittedName>
</protein>
<dbReference type="GeneID" id="25739336"/>
<dbReference type="Proteomes" id="UP000054498">
    <property type="component" value="Unassembled WGS sequence"/>
</dbReference>
<evidence type="ECO:0000259" key="1">
    <source>
        <dbReference type="Pfam" id="PF14643"/>
    </source>
</evidence>
<gene>
    <name evidence="2" type="ORF">MNEG_6460</name>
</gene>
<keyword evidence="2" id="KW-0282">Flagellum</keyword>
<dbReference type="KEGG" id="mng:MNEG_6460"/>
<evidence type="ECO:0000313" key="2">
    <source>
        <dbReference type="EMBL" id="KIZ01503.1"/>
    </source>
</evidence>
<keyword evidence="3" id="KW-1185">Reference proteome</keyword>
<evidence type="ECO:0000313" key="3">
    <source>
        <dbReference type="Proteomes" id="UP000054498"/>
    </source>
</evidence>
<dbReference type="RefSeq" id="XP_013900522.1">
    <property type="nucleotide sequence ID" value="XM_014045068.1"/>
</dbReference>
<sequence>MLAAKRAAPRPVHAPKSDAALFQAPAEVVHALLPDARPGQAIMTGIQSMLLNRAARHAAALRAHAAALEAARGRAAAGCEAAARRLAARMAGCDSEIEARLDTLHETRVMQLDSDQIEEVWEYVASHGPERLAWLGQLESDLAAAESERRGEGEAALRVLAGALQEASHVDEGQAQRLVEAEALALNAALLEDRQRACEALKRLHTSEVLQERARRRRWEAGLSQWRTLRSEHAIDSFAKRLASCEFTETEAALRLFGQLREAQQEAARKLLEHVRSAAPRMMPPGTSAAAAAAWGEEGERLCGEWDARLADGLGALEKQDSETEAQRAY</sequence>
<name>A0A0D2JQW0_9CHLO</name>
<reference evidence="2 3" key="1">
    <citation type="journal article" date="2013" name="BMC Genomics">
        <title>Reconstruction of the lipid metabolism for the microalga Monoraphidium neglectum from its genome sequence reveals characteristics suitable for biofuel production.</title>
        <authorList>
            <person name="Bogen C."/>
            <person name="Al-Dilaimi A."/>
            <person name="Albersmeier A."/>
            <person name="Wichmann J."/>
            <person name="Grundmann M."/>
            <person name="Rupp O."/>
            <person name="Lauersen K.J."/>
            <person name="Blifernez-Klassen O."/>
            <person name="Kalinowski J."/>
            <person name="Goesmann A."/>
            <person name="Mussgnug J.H."/>
            <person name="Kruse O."/>
        </authorList>
    </citation>
    <scope>NUCLEOTIDE SEQUENCE [LARGE SCALE GENOMIC DNA]</scope>
    <source>
        <strain evidence="2 3">SAG 48.87</strain>
    </source>
</reference>
<feature type="domain" description="DUF4455" evidence="1">
    <location>
        <begin position="52"/>
        <end position="326"/>
    </location>
</feature>
<proteinExistence type="predicted"/>
<dbReference type="InterPro" id="IPR028089">
    <property type="entry name" value="DUF4455"/>
</dbReference>
<keyword evidence="2" id="KW-0969">Cilium</keyword>
<dbReference type="EMBL" id="KK101268">
    <property type="protein sequence ID" value="KIZ01503.1"/>
    <property type="molecule type" value="Genomic_DNA"/>
</dbReference>
<dbReference type="AlphaFoldDB" id="A0A0D2JQW0"/>
<keyword evidence="2" id="KW-0966">Cell projection</keyword>